<feature type="region of interest" description="Disordered" evidence="1">
    <location>
        <begin position="1"/>
        <end position="20"/>
    </location>
</feature>
<evidence type="ECO:0000256" key="1">
    <source>
        <dbReference type="SAM" id="MobiDB-lite"/>
    </source>
</evidence>
<evidence type="ECO:0000313" key="3">
    <source>
        <dbReference type="Proteomes" id="UP000004834"/>
    </source>
</evidence>
<protein>
    <submittedName>
        <fullName evidence="2">Uncharacterized protein</fullName>
    </submittedName>
</protein>
<evidence type="ECO:0000313" key="2">
    <source>
        <dbReference type="EMBL" id="EHO09734.1"/>
    </source>
</evidence>
<name>A0AAV3F239_9FLAO</name>
<dbReference type="EMBL" id="AGEE01000030">
    <property type="protein sequence ID" value="EHO09734.1"/>
    <property type="molecule type" value="Genomic_DNA"/>
</dbReference>
<proteinExistence type="predicted"/>
<sequence>MQKISVNIDNYLDNNDRPEPESYQAVADFYWDN</sequence>
<reference evidence="2 3" key="1">
    <citation type="submission" date="2011-11" db="EMBL/GenBank/DDBJ databases">
        <title>The Genome Sequence of Myroides odoratimimus CIP 101113.</title>
        <authorList>
            <person name="Earl A."/>
            <person name="Ward D."/>
            <person name="Feldgarden M."/>
            <person name="Gevers D."/>
            <person name="Huys G."/>
            <person name="Young S.K."/>
            <person name="Zeng Q."/>
            <person name="Gargeya S."/>
            <person name="Fitzgerald M."/>
            <person name="Haas B."/>
            <person name="Abouelleil A."/>
            <person name="Alvarado L."/>
            <person name="Arachchi H.M."/>
            <person name="Berlin A."/>
            <person name="Brown A."/>
            <person name="Chapman S.B."/>
            <person name="Chen Z."/>
            <person name="Dunbar C."/>
            <person name="Freedman E."/>
            <person name="Gearin G."/>
            <person name="Goldberg J."/>
            <person name="Griggs A."/>
            <person name="Gujja S."/>
            <person name="Heiman D."/>
            <person name="Howarth C."/>
            <person name="Larson L."/>
            <person name="Lui A."/>
            <person name="MacDonald P.J.P."/>
            <person name="Montmayeur A."/>
            <person name="Murphy C."/>
            <person name="Neiman D."/>
            <person name="Pearson M."/>
            <person name="Priest M."/>
            <person name="Roberts A."/>
            <person name="Saif S."/>
            <person name="Shea T."/>
            <person name="Shenoy N."/>
            <person name="Sisk P."/>
            <person name="Stolte C."/>
            <person name="Sykes S."/>
            <person name="Wortman J."/>
            <person name="Nusbaum C."/>
            <person name="Birren B."/>
        </authorList>
    </citation>
    <scope>NUCLEOTIDE SEQUENCE [LARGE SCALE GENOMIC DNA]</scope>
    <source>
        <strain evidence="2 3">CIP 101113</strain>
    </source>
</reference>
<dbReference type="AlphaFoldDB" id="A0AAV3F239"/>
<comment type="caution">
    <text evidence="2">The sequence shown here is derived from an EMBL/GenBank/DDBJ whole genome shotgun (WGS) entry which is preliminary data.</text>
</comment>
<accession>A0AAV3F239</accession>
<gene>
    <name evidence="2" type="ORF">HMPREF9715_02287</name>
</gene>
<dbReference type="Proteomes" id="UP000004834">
    <property type="component" value="Unassembled WGS sequence"/>
</dbReference>
<organism evidence="2 3">
    <name type="scientific">Myroides odoratimimus CIP 101113</name>
    <dbReference type="NCBI Taxonomy" id="883154"/>
    <lineage>
        <taxon>Bacteria</taxon>
        <taxon>Pseudomonadati</taxon>
        <taxon>Bacteroidota</taxon>
        <taxon>Flavobacteriia</taxon>
        <taxon>Flavobacteriales</taxon>
        <taxon>Flavobacteriaceae</taxon>
        <taxon>Myroides</taxon>
    </lineage>
</organism>